<dbReference type="InterPro" id="IPR029052">
    <property type="entry name" value="Metallo-depent_PP-like"/>
</dbReference>
<dbReference type="PANTHER" id="PTHR30337">
    <property type="entry name" value="COMPONENT OF ATP-DEPENDENT DSDNA EXONUCLEASE"/>
    <property type="match status" value="1"/>
</dbReference>
<gene>
    <name evidence="7 10" type="primary">sbcD</name>
    <name evidence="10" type="ORF">K5I29_03170</name>
</gene>
<name>A0ABY6M389_9FLAO</name>
<evidence type="ECO:0000256" key="5">
    <source>
        <dbReference type="ARBA" id="ARBA00022801"/>
    </source>
</evidence>
<dbReference type="CDD" id="cd00840">
    <property type="entry name" value="MPP_Mre11_N"/>
    <property type="match status" value="1"/>
</dbReference>
<dbReference type="GO" id="GO:0004527">
    <property type="term" value="F:exonuclease activity"/>
    <property type="evidence" value="ECO:0007669"/>
    <property type="project" value="UniProtKB-KW"/>
</dbReference>
<comment type="subunit">
    <text evidence="2 7">Heterodimer of SbcC and SbcD.</text>
</comment>
<dbReference type="RefSeq" id="WP_264434408.1">
    <property type="nucleotide sequence ID" value="NZ_CP081495.1"/>
</dbReference>
<feature type="domain" description="Calcineurin-like phosphoesterase" evidence="8">
    <location>
        <begin position="1"/>
        <end position="233"/>
    </location>
</feature>
<dbReference type="InterPro" id="IPR026843">
    <property type="entry name" value="SbcD_C"/>
</dbReference>
<evidence type="ECO:0000259" key="8">
    <source>
        <dbReference type="Pfam" id="PF00149"/>
    </source>
</evidence>
<evidence type="ECO:0000256" key="7">
    <source>
        <dbReference type="RuleBase" id="RU363069"/>
    </source>
</evidence>
<sequence length="414" mass="47004">MKILHTADWHLGQTFFDNDRTLEHEAFLNWLFTTIVTKNVDAVLISGDVYDNSNPSNKAISMLYQFMQKVSNQLPHVQLLFTGGNHDSPLRLEQPNPLLEHTQIKIVGSSKTNADKTIRYEDLIFRLKDNNQGPDVLCIAVPFLRLGDYPASENGTYEYQEGLKKYYQQAYEVAKQMATNNEAIIAMGHLHALGIKINDRDTSERDIIGGIEMISATDFPKELTYVALGHIHKAQQVGGQNHIRYCGSPIPLSFAEKNYKHQVLLLDIDTQLNAIESIEVPVTVPLLTIPEKPASFEQVLFHLDLLQQELAHATVQPYVEVRVDISQMSANYIEEIKQKFNTINAKLVKITAAKPLDKKQDATQSFREFEYLDQINPLDFVKKIYSNKAQQPLNASQLEKINLVLTEITKQQAE</sequence>
<evidence type="ECO:0000256" key="2">
    <source>
        <dbReference type="ARBA" id="ARBA00011322"/>
    </source>
</evidence>
<keyword evidence="4 7" id="KW-0540">Nuclease</keyword>
<proteinExistence type="inferred from homology"/>
<dbReference type="InterPro" id="IPR041796">
    <property type="entry name" value="Mre11_N"/>
</dbReference>
<dbReference type="NCBIfam" id="TIGR00619">
    <property type="entry name" value="sbcd"/>
    <property type="match status" value="1"/>
</dbReference>
<keyword evidence="5 7" id="KW-0378">Hydrolase</keyword>
<evidence type="ECO:0000259" key="9">
    <source>
        <dbReference type="Pfam" id="PF12320"/>
    </source>
</evidence>
<evidence type="ECO:0000313" key="11">
    <source>
        <dbReference type="Proteomes" id="UP001163328"/>
    </source>
</evidence>
<accession>A0ABY6M389</accession>
<evidence type="ECO:0000256" key="3">
    <source>
        <dbReference type="ARBA" id="ARBA00013365"/>
    </source>
</evidence>
<evidence type="ECO:0000256" key="4">
    <source>
        <dbReference type="ARBA" id="ARBA00022722"/>
    </source>
</evidence>
<evidence type="ECO:0000256" key="6">
    <source>
        <dbReference type="ARBA" id="ARBA00022839"/>
    </source>
</evidence>
<keyword evidence="6 7" id="KW-0269">Exonuclease</keyword>
<keyword evidence="7" id="KW-0235">DNA replication</keyword>
<protein>
    <recommendedName>
        <fullName evidence="3 7">Nuclease SbcCD subunit D</fullName>
    </recommendedName>
</protein>
<comment type="similarity">
    <text evidence="1 7">Belongs to the SbcD family.</text>
</comment>
<keyword evidence="7" id="KW-0255">Endonuclease</keyword>
<feature type="domain" description="Nuclease SbcCD subunit D C-terminal" evidence="9">
    <location>
        <begin position="283"/>
        <end position="387"/>
    </location>
</feature>
<comment type="function">
    <text evidence="7">SbcCD cleaves DNA hairpin structures. These structures can inhibit DNA replication and are intermediates in certain DNA recombination reactions. The complex acts as a 3'-&gt;5' double strand exonuclease that can open hairpins. It also has a 5' single-strand endonuclease activity.</text>
</comment>
<dbReference type="Gene3D" id="3.60.21.10">
    <property type="match status" value="1"/>
</dbReference>
<dbReference type="Pfam" id="PF00149">
    <property type="entry name" value="Metallophos"/>
    <property type="match status" value="1"/>
</dbReference>
<dbReference type="EMBL" id="CP081495">
    <property type="protein sequence ID" value="UYW01930.1"/>
    <property type="molecule type" value="Genomic_DNA"/>
</dbReference>
<evidence type="ECO:0000313" key="10">
    <source>
        <dbReference type="EMBL" id="UYW01930.1"/>
    </source>
</evidence>
<dbReference type="SUPFAM" id="SSF56300">
    <property type="entry name" value="Metallo-dependent phosphatases"/>
    <property type="match status" value="1"/>
</dbReference>
<keyword evidence="7" id="KW-0233">DNA recombination</keyword>
<dbReference type="InterPro" id="IPR050535">
    <property type="entry name" value="DNA_Repair-Maintenance_Comp"/>
</dbReference>
<dbReference type="PANTHER" id="PTHR30337:SF0">
    <property type="entry name" value="NUCLEASE SBCCD SUBUNIT D"/>
    <property type="match status" value="1"/>
</dbReference>
<organism evidence="10 11">
    <name type="scientific">Flavobacterium agricola</name>
    <dbReference type="NCBI Taxonomy" id="2870839"/>
    <lineage>
        <taxon>Bacteria</taxon>
        <taxon>Pseudomonadati</taxon>
        <taxon>Bacteroidota</taxon>
        <taxon>Flavobacteriia</taxon>
        <taxon>Flavobacteriales</taxon>
        <taxon>Flavobacteriaceae</taxon>
        <taxon>Flavobacterium</taxon>
    </lineage>
</organism>
<dbReference type="InterPro" id="IPR004593">
    <property type="entry name" value="SbcD"/>
</dbReference>
<evidence type="ECO:0000256" key="1">
    <source>
        <dbReference type="ARBA" id="ARBA00010555"/>
    </source>
</evidence>
<dbReference type="Proteomes" id="UP001163328">
    <property type="component" value="Chromosome"/>
</dbReference>
<reference evidence="10" key="1">
    <citation type="submission" date="2021-08" db="EMBL/GenBank/DDBJ databases">
        <title>Flavobacterium sp. strain CC-SYL302.</title>
        <authorList>
            <person name="Lin S.-Y."/>
            <person name="Lee T.-H."/>
            <person name="Young C.-C."/>
        </authorList>
    </citation>
    <scope>NUCLEOTIDE SEQUENCE</scope>
    <source>
        <strain evidence="10">CC-SYL302</strain>
    </source>
</reference>
<keyword evidence="11" id="KW-1185">Reference proteome</keyword>
<dbReference type="Pfam" id="PF12320">
    <property type="entry name" value="SbcD_C"/>
    <property type="match status" value="1"/>
</dbReference>
<dbReference type="InterPro" id="IPR004843">
    <property type="entry name" value="Calcineurin-like_PHP"/>
</dbReference>